<dbReference type="GO" id="GO:0006313">
    <property type="term" value="P:DNA transposition"/>
    <property type="evidence" value="ECO:0007669"/>
    <property type="project" value="InterPro"/>
</dbReference>
<sequence>MIYIRSQLLTDDVADLFIKLILNMKSSAEVHVNKKIISEVKKVNGKFDILYLIAEAALENPKGVIEDEIYLIVNQETLKKLVIELKNKGNKWYQNQVNLKVHSLYSHAHRKALLQLLNAFTFKTNSPEGRDLLDAIAFIKKNQESTDTYYPDAMLVPTANVIPASWKSMVFETDDFPVTAAVVDDGTTSDIKKQASPVKINRFHYEVAVLESLREKLRCKLIWIKGAYRYRNPDDDLPADWETSREARYLQLGLPLKASDFIKKLKRELHLNLQNLNDTILHNKKVKILDKNDGHIKVTPLKAQALPPFLDTLQREINRRWSTINLIDILKEADFRVNFTKQFHSVGNREILDGELLQKRLLLCLYALGSNTGLKRISAANEDASHSDLNYVKRRFINEEGVKAAIVDVVNEIIAIRDPAIWGEATIGCACDSTLVSSWDQNLMNEWHPRYKDRGIMIYWHVDTKSMVVHSQIKTCLSSEVGSMITGVLRHDTKMNMNKAYTDTHRQSTVGFGFSYGLGFDLLPRIKGINRQKLYYPGASYKNNYPNLDAVLKSAIDWQLIEDNYDEYVKHVSALKTGTVDPDVLIKKFSKENYNHPIYKTLIEIGNAVKTIFLCRYLSSEELRIEINESQNVVERLNGIMGFIFYGKLGELSTNRTKEQALAVSCLYLLQVCMVYINTLIIQELLSDSAWANKLTPEDKRALTPLIHAHINQYGLFPLDLYKRLVIAIEKEIKNDRTKTNPRQAESETVS</sequence>
<dbReference type="Proteomes" id="UP000270757">
    <property type="component" value="Unassembled WGS sequence"/>
</dbReference>
<dbReference type="NCBIfam" id="NF033527">
    <property type="entry name" value="transpos_Tn3"/>
    <property type="match status" value="1"/>
</dbReference>
<dbReference type="Pfam" id="PF01526">
    <property type="entry name" value="DDE_Tnp_Tn3"/>
    <property type="match status" value="1"/>
</dbReference>
<proteinExistence type="inferred from homology"/>
<evidence type="ECO:0000259" key="5">
    <source>
        <dbReference type="Pfam" id="PF01526"/>
    </source>
</evidence>
<comment type="caution">
    <text evidence="6">The sequence shown here is derived from an EMBL/GenBank/DDBJ whole genome shotgun (WGS) entry which is preliminary data.</text>
</comment>
<accession>A0A3A5L1K1</accession>
<feature type="domain" description="Tn3 transposase DDE" evidence="5">
    <location>
        <begin position="328"/>
        <end position="717"/>
    </location>
</feature>
<evidence type="ECO:0000256" key="1">
    <source>
        <dbReference type="ARBA" id="ARBA00009402"/>
    </source>
</evidence>
<dbReference type="InterPro" id="IPR002513">
    <property type="entry name" value="Tn3_Tnp_DDE_dom"/>
</dbReference>
<dbReference type="InterPro" id="IPR047653">
    <property type="entry name" value="Tn3-like_transpos"/>
</dbReference>
<evidence type="ECO:0000313" key="7">
    <source>
        <dbReference type="Proteomes" id="UP000270757"/>
    </source>
</evidence>
<dbReference type="EMBL" id="QZWB01000015">
    <property type="protein sequence ID" value="RJT44413.1"/>
    <property type="molecule type" value="Genomic_DNA"/>
</dbReference>
<keyword evidence="3" id="KW-0238">DNA-binding</keyword>
<evidence type="ECO:0000256" key="3">
    <source>
        <dbReference type="ARBA" id="ARBA00023125"/>
    </source>
</evidence>
<organism evidence="6 7">
    <name type="scientific">Legionella taurinensis</name>
    <dbReference type="NCBI Taxonomy" id="70611"/>
    <lineage>
        <taxon>Bacteria</taxon>
        <taxon>Pseudomonadati</taxon>
        <taxon>Pseudomonadota</taxon>
        <taxon>Gammaproteobacteria</taxon>
        <taxon>Legionellales</taxon>
        <taxon>Legionellaceae</taxon>
        <taxon>Legionella</taxon>
    </lineage>
</organism>
<protein>
    <submittedName>
        <fullName evidence="6">Tn3 family transposase</fullName>
    </submittedName>
</protein>
<keyword evidence="2" id="KW-0815">Transposition</keyword>
<gene>
    <name evidence="6" type="ORF">D6J04_12320</name>
</gene>
<keyword evidence="4" id="KW-0233">DNA recombination</keyword>
<evidence type="ECO:0000256" key="2">
    <source>
        <dbReference type="ARBA" id="ARBA00022578"/>
    </source>
</evidence>
<dbReference type="AlphaFoldDB" id="A0A3A5L1K1"/>
<name>A0A3A5L1K1_9GAMM</name>
<dbReference type="GO" id="GO:0003677">
    <property type="term" value="F:DNA binding"/>
    <property type="evidence" value="ECO:0007669"/>
    <property type="project" value="UniProtKB-KW"/>
</dbReference>
<evidence type="ECO:0000256" key="4">
    <source>
        <dbReference type="ARBA" id="ARBA00023172"/>
    </source>
</evidence>
<reference evidence="6 7" key="1">
    <citation type="submission" date="2018-09" db="EMBL/GenBank/DDBJ databases">
        <title>Draft genome sequences of Legionella taurinensis isolated from water samples.</title>
        <authorList>
            <person name="Chakeri A."/>
            <person name="Allerberger F."/>
            <person name="Kundi M."/>
            <person name="Ruppitsch W."/>
            <person name="Schmid D."/>
        </authorList>
    </citation>
    <scope>NUCLEOTIDE SEQUENCE [LARGE SCALE GENOMIC DNA]</scope>
    <source>
        <strain evidence="6 7">4570-18-6</strain>
    </source>
</reference>
<dbReference type="GO" id="GO:0004803">
    <property type="term" value="F:transposase activity"/>
    <property type="evidence" value="ECO:0007669"/>
    <property type="project" value="InterPro"/>
</dbReference>
<evidence type="ECO:0000313" key="6">
    <source>
        <dbReference type="EMBL" id="RJT44413.1"/>
    </source>
</evidence>
<comment type="similarity">
    <text evidence="1">Belongs to the transposase 7 family.</text>
</comment>